<gene>
    <name evidence="1" type="ORF">SDC9_135739</name>
</gene>
<comment type="caution">
    <text evidence="1">The sequence shown here is derived from an EMBL/GenBank/DDBJ whole genome shotgun (WGS) entry which is preliminary data.</text>
</comment>
<dbReference type="InterPro" id="IPR024984">
    <property type="entry name" value="DUF3888"/>
</dbReference>
<evidence type="ECO:0000313" key="1">
    <source>
        <dbReference type="EMBL" id="MPM88635.1"/>
    </source>
</evidence>
<dbReference type="Pfam" id="PF13027">
    <property type="entry name" value="DUF3888"/>
    <property type="match status" value="1"/>
</dbReference>
<dbReference type="AlphaFoldDB" id="A0A645DHE5"/>
<dbReference type="EMBL" id="VSSQ01036224">
    <property type="protein sequence ID" value="MPM88635.1"/>
    <property type="molecule type" value="Genomic_DNA"/>
</dbReference>
<accession>A0A645DHE5</accession>
<evidence type="ECO:0008006" key="2">
    <source>
        <dbReference type="Google" id="ProtNLM"/>
    </source>
</evidence>
<proteinExistence type="predicted"/>
<sequence length="112" mass="12753">MITAVCFMLTAAAPVARRPEPPPEAAEQVLLRLLFQPARDAIAEYYGESRQYWEDRIVSIQKVPDTPYYEVVMQAETFCGPHNPPYGLETITLYVSYGSLELKSFAHRDEPE</sequence>
<reference evidence="1" key="1">
    <citation type="submission" date="2019-08" db="EMBL/GenBank/DDBJ databases">
        <authorList>
            <person name="Kucharzyk K."/>
            <person name="Murdoch R.W."/>
            <person name="Higgins S."/>
            <person name="Loffler F."/>
        </authorList>
    </citation>
    <scope>NUCLEOTIDE SEQUENCE</scope>
</reference>
<name>A0A645DHE5_9ZZZZ</name>
<protein>
    <recommendedName>
        <fullName evidence="2">DUF3888 domain-containing protein</fullName>
    </recommendedName>
</protein>
<organism evidence="1">
    <name type="scientific">bioreactor metagenome</name>
    <dbReference type="NCBI Taxonomy" id="1076179"/>
    <lineage>
        <taxon>unclassified sequences</taxon>
        <taxon>metagenomes</taxon>
        <taxon>ecological metagenomes</taxon>
    </lineage>
</organism>